<dbReference type="InterPro" id="IPR000866">
    <property type="entry name" value="AhpC/TSA"/>
</dbReference>
<dbReference type="InterPro" id="IPR017937">
    <property type="entry name" value="Thioredoxin_CS"/>
</dbReference>
<feature type="domain" description="Thioredoxin" evidence="5">
    <location>
        <begin position="576"/>
        <end position="712"/>
    </location>
</feature>
<accession>A0A7J0A0B8</accession>
<dbReference type="GO" id="GO:0016209">
    <property type="term" value="F:antioxidant activity"/>
    <property type="evidence" value="ECO:0007669"/>
    <property type="project" value="InterPro"/>
</dbReference>
<reference evidence="6 7" key="1">
    <citation type="journal article" date="2020" name="Microbiome">
        <title>Single-cell genomics of uncultured bacteria reveals dietary fiber responders in the mouse gut microbiota.</title>
        <authorList>
            <person name="Chijiiwa R."/>
            <person name="Hosokawa M."/>
            <person name="Kogawa M."/>
            <person name="Nishikawa Y."/>
            <person name="Ide K."/>
            <person name="Sakanashi C."/>
            <person name="Takahashi K."/>
            <person name="Takeyama H."/>
        </authorList>
    </citation>
    <scope>NUCLEOTIDE SEQUENCE [LARGE SCALE GENOMIC DNA]</scope>
    <source>
        <strain evidence="6">IMSAGC_001</strain>
    </source>
</reference>
<sequence>MNLFVWALYAQTSPVKLSGEIEGLNGAEVALLNADRSEMVRVKGKGNKFSMQADVVKGDGRMYYLYVPSLGKLGPAMNIPYFYFFIDNDALEVKAEIKDKNLKRVSVKNSAAMDEYDALYRSNPYQDKVSEVGTLYNEAFNTYNTVSKTEENLAKLKNLSDSLQTLYGKLSQSFLDMIPSNKKSDALFLIVYSSVPMETEAAIENVLQKFDVDFIQRNYYAKELRERLRLMKGSEVGSVAPDFELKDAQGNLVKLSSLRGQYVLIDFWASWCGPCRKEIPNVKKICSEYKDKGLQVLGVSIDKDESKWRKAIEEEQLEYLQLWDPSMTTGKLYNYNGIPFIILIGPDGKILARQLRGEELRRKVSEYMDSKPFEISVRLSKPYKGKVFLTCVKDRFTKLDSLQVDGTSFSFKGNISHADQYRLMARPFGFDAYVCVEPGGHYQVDINEDRNFVVTTPDGKEQLLMNELLAVTNPIEKQTEALASRYTKLKEQKKDAEAEQLQKQMSIHWGKSQEAKLSFIKKYPKSFVAMLTAGELLTNDYTTLKEVYELVDTVKYAYSYPWRSFKKKYQEAADKWIQNKKAPDFVTKDMTGNTVKLSDFKGKYLLLDFWASWCRPCRAKMKELKEVYPKLQKKGIIVCSISLDEKREQWEKATREDGIVWANTCDLKPFRTNEIAAAYKVTSVPTLFVIDPQGVIISQNPSLEEILQLELK</sequence>
<evidence type="ECO:0000313" key="6">
    <source>
        <dbReference type="EMBL" id="GFH85602.1"/>
    </source>
</evidence>
<dbReference type="GO" id="GO:0030313">
    <property type="term" value="C:cell envelope"/>
    <property type="evidence" value="ECO:0007669"/>
    <property type="project" value="UniProtKB-SubCell"/>
</dbReference>
<evidence type="ECO:0000313" key="7">
    <source>
        <dbReference type="Proteomes" id="UP000491181"/>
    </source>
</evidence>
<dbReference type="GO" id="GO:0016491">
    <property type="term" value="F:oxidoreductase activity"/>
    <property type="evidence" value="ECO:0007669"/>
    <property type="project" value="InterPro"/>
</dbReference>
<evidence type="ECO:0000259" key="5">
    <source>
        <dbReference type="PROSITE" id="PS51352"/>
    </source>
</evidence>
<dbReference type="Gene3D" id="3.40.30.10">
    <property type="entry name" value="Glutaredoxin"/>
    <property type="match status" value="2"/>
</dbReference>
<evidence type="ECO:0000256" key="2">
    <source>
        <dbReference type="ARBA" id="ARBA00022748"/>
    </source>
</evidence>
<dbReference type="InterPro" id="IPR036249">
    <property type="entry name" value="Thioredoxin-like_sf"/>
</dbReference>
<gene>
    <name evidence="6" type="primary">resA_2</name>
    <name evidence="6" type="ORF">IMSAGC001_01006</name>
</gene>
<dbReference type="PROSITE" id="PS00194">
    <property type="entry name" value="THIOREDOXIN_1"/>
    <property type="match status" value="1"/>
</dbReference>
<dbReference type="GO" id="GO:0017004">
    <property type="term" value="P:cytochrome complex assembly"/>
    <property type="evidence" value="ECO:0007669"/>
    <property type="project" value="UniProtKB-KW"/>
</dbReference>
<comment type="caution">
    <text evidence="6">The sequence shown here is derived from an EMBL/GenBank/DDBJ whole genome shotgun (WGS) entry which is preliminary data.</text>
</comment>
<dbReference type="PANTHER" id="PTHR42852">
    <property type="entry name" value="THIOL:DISULFIDE INTERCHANGE PROTEIN DSBE"/>
    <property type="match status" value="1"/>
</dbReference>
<protein>
    <submittedName>
        <fullName evidence="6">Thiol-disulfide oxidoreductase ResA</fullName>
    </submittedName>
</protein>
<name>A0A7J0A0B8_9BACE</name>
<evidence type="ECO:0000256" key="3">
    <source>
        <dbReference type="ARBA" id="ARBA00023157"/>
    </source>
</evidence>
<dbReference type="PROSITE" id="PS51352">
    <property type="entry name" value="THIOREDOXIN_2"/>
    <property type="match status" value="2"/>
</dbReference>
<dbReference type="AlphaFoldDB" id="A0A7J0A0B8"/>
<keyword evidence="3" id="KW-1015">Disulfide bond</keyword>
<dbReference type="RefSeq" id="WP_172503682.1">
    <property type="nucleotide sequence ID" value="NZ_BLLS01000015.1"/>
</dbReference>
<dbReference type="CDD" id="cd02966">
    <property type="entry name" value="TlpA_like_family"/>
    <property type="match status" value="2"/>
</dbReference>
<feature type="domain" description="Thioredoxin" evidence="5">
    <location>
        <begin position="234"/>
        <end position="373"/>
    </location>
</feature>
<evidence type="ECO:0000256" key="4">
    <source>
        <dbReference type="ARBA" id="ARBA00023284"/>
    </source>
</evidence>
<dbReference type="InterPro" id="IPR050553">
    <property type="entry name" value="Thioredoxin_ResA/DsbE_sf"/>
</dbReference>
<proteinExistence type="predicted"/>
<keyword evidence="2" id="KW-0201">Cytochrome c-type biogenesis</keyword>
<dbReference type="SUPFAM" id="SSF52833">
    <property type="entry name" value="Thioredoxin-like"/>
    <property type="match status" value="2"/>
</dbReference>
<dbReference type="PANTHER" id="PTHR42852:SF6">
    <property type="entry name" value="THIOL:DISULFIDE INTERCHANGE PROTEIN DSBE"/>
    <property type="match status" value="1"/>
</dbReference>
<keyword evidence="4" id="KW-0676">Redox-active center</keyword>
<comment type="subcellular location">
    <subcellularLocation>
        <location evidence="1">Cell envelope</location>
    </subcellularLocation>
</comment>
<evidence type="ECO:0000256" key="1">
    <source>
        <dbReference type="ARBA" id="ARBA00004196"/>
    </source>
</evidence>
<dbReference type="Proteomes" id="UP000491181">
    <property type="component" value="Unassembled WGS sequence"/>
</dbReference>
<dbReference type="InterPro" id="IPR013766">
    <property type="entry name" value="Thioredoxin_domain"/>
</dbReference>
<dbReference type="EMBL" id="BLLS01000015">
    <property type="protein sequence ID" value="GFH85602.1"/>
    <property type="molecule type" value="Genomic_DNA"/>
</dbReference>
<dbReference type="Pfam" id="PF00578">
    <property type="entry name" value="AhpC-TSA"/>
    <property type="match status" value="2"/>
</dbReference>
<organism evidence="6 7">
    <name type="scientific">Bacteroides acidifaciens</name>
    <dbReference type="NCBI Taxonomy" id="85831"/>
    <lineage>
        <taxon>Bacteria</taxon>
        <taxon>Pseudomonadati</taxon>
        <taxon>Bacteroidota</taxon>
        <taxon>Bacteroidia</taxon>
        <taxon>Bacteroidales</taxon>
        <taxon>Bacteroidaceae</taxon>
        <taxon>Bacteroides</taxon>
    </lineage>
</organism>